<evidence type="ECO:0000313" key="3">
    <source>
        <dbReference type="EMBL" id="MCZ0808405.1"/>
    </source>
</evidence>
<keyword evidence="1" id="KW-0812">Transmembrane</keyword>
<reference evidence="3" key="1">
    <citation type="submission" date="2022-09" db="EMBL/GenBank/DDBJ databases">
        <title>Genome analysis and characterization of larvicidal activity of Brevibacillus strains.</title>
        <authorList>
            <person name="Patrusheva E.V."/>
            <person name="Izotova A.O."/>
            <person name="Toshchakov S.V."/>
            <person name="Sineoky S.P."/>
        </authorList>
    </citation>
    <scope>NUCLEOTIDE SEQUENCE</scope>
    <source>
        <strain evidence="3">VKPM_B-13247</strain>
    </source>
</reference>
<dbReference type="InterPro" id="IPR048454">
    <property type="entry name" value="YetF_N"/>
</dbReference>
<name>A0AAP3DJY3_BRELA</name>
<accession>A0AAP3DJY3</accession>
<comment type="caution">
    <text evidence="3">The sequence shown here is derived from an EMBL/GenBank/DDBJ whole genome shotgun (WGS) entry which is preliminary data.</text>
</comment>
<evidence type="ECO:0000313" key="4">
    <source>
        <dbReference type="Proteomes" id="UP001077662"/>
    </source>
</evidence>
<evidence type="ECO:0000259" key="2">
    <source>
        <dbReference type="Pfam" id="PF20730"/>
    </source>
</evidence>
<evidence type="ECO:0000256" key="1">
    <source>
        <dbReference type="SAM" id="Phobius"/>
    </source>
</evidence>
<dbReference type="EMBL" id="JAPTNE010000020">
    <property type="protein sequence ID" value="MCZ0808405.1"/>
    <property type="molecule type" value="Genomic_DNA"/>
</dbReference>
<feature type="transmembrane region" description="Helical" evidence="1">
    <location>
        <begin position="38"/>
        <end position="54"/>
    </location>
</feature>
<feature type="transmembrane region" description="Helical" evidence="1">
    <location>
        <begin position="7"/>
        <end position="26"/>
    </location>
</feature>
<dbReference type="Proteomes" id="UP001077662">
    <property type="component" value="Unassembled WGS sequence"/>
</dbReference>
<dbReference type="AlphaFoldDB" id="A0AAP3DJY3"/>
<feature type="domain" description="YetF-like N-terminal transmembrane" evidence="2">
    <location>
        <begin position="4"/>
        <end position="50"/>
    </location>
</feature>
<dbReference type="PANTHER" id="PTHR34582">
    <property type="entry name" value="UPF0702 TRANSMEMBRANE PROTEIN YCAP"/>
    <property type="match status" value="1"/>
</dbReference>
<proteinExistence type="predicted"/>
<gene>
    <name evidence="3" type="ORF">O0554_16050</name>
</gene>
<dbReference type="Pfam" id="PF20730">
    <property type="entry name" value="YetF_N"/>
    <property type="match status" value="1"/>
</dbReference>
<keyword evidence="1" id="KW-0472">Membrane</keyword>
<organism evidence="3 4">
    <name type="scientific">Brevibacillus laterosporus</name>
    <name type="common">Bacillus laterosporus</name>
    <dbReference type="NCBI Taxonomy" id="1465"/>
    <lineage>
        <taxon>Bacteria</taxon>
        <taxon>Bacillati</taxon>
        <taxon>Bacillota</taxon>
        <taxon>Bacilli</taxon>
        <taxon>Bacillales</taxon>
        <taxon>Paenibacillaceae</taxon>
        <taxon>Brevibacillus</taxon>
    </lineage>
</organism>
<protein>
    <recommendedName>
        <fullName evidence="2">YetF-like N-terminal transmembrane domain-containing protein</fullName>
    </recommendedName>
</protein>
<keyword evidence="1" id="KW-1133">Transmembrane helix</keyword>
<sequence length="71" mass="8169">MYEYIETIGRTIISFVLLLLIARILGKQTVSNMTFHDFVTGITMGAIVANLAFIEDNLRENNLSKDWLYKK</sequence>
<dbReference type="PANTHER" id="PTHR34582:SF7">
    <property type="entry name" value="UPF0702 TRANSMEMBRANE PROTEIN YDFS"/>
    <property type="match status" value="1"/>
</dbReference>